<protein>
    <submittedName>
        <fullName evidence="2">Uncharacterized protein</fullName>
    </submittedName>
</protein>
<keyword evidence="1" id="KW-0472">Membrane</keyword>
<name>A0A7S4A094_9STRA</name>
<keyword evidence="1" id="KW-1133">Transmembrane helix</keyword>
<organism evidence="2">
    <name type="scientific">Pelagomonas calceolata</name>
    <dbReference type="NCBI Taxonomy" id="35677"/>
    <lineage>
        <taxon>Eukaryota</taxon>
        <taxon>Sar</taxon>
        <taxon>Stramenopiles</taxon>
        <taxon>Ochrophyta</taxon>
        <taxon>Pelagophyceae</taxon>
        <taxon>Pelagomonadales</taxon>
        <taxon>Pelagomonadaceae</taxon>
        <taxon>Pelagomonas</taxon>
    </lineage>
</organism>
<sequence length="590" mass="64411">MAAAKEGSSSDRIGQIEERLLAHKWLTSMCCSVIAILVLLPVYAERVAEPADANAGTGCWVVWAYSVNAARPGGGVYREWSEWCEERWDACWQSDASFPPCCQTRSEKTSLLIPYDESYADKGWWGDGYGPHNATLHHVGFCEEDDACANCEGDTFAVEAATCAAGRCESRATNGSCACDSRAYEDTQGGGRWACDDVRGCRWRRDFYMGLPSYAPPYWDWWAQDNDFASLYALYLLAVAASAFGVAAALLIRRDFRRSDEDAASTPFRAYLKALVAYFVIQLFTNLAVFCSFMTWRCEHHNVQTTRAYDCDCESPNPTVADIVGGAWEWLDGFKGWCAGEKGSFSRNWPHVYGDEVTPEGAAHSCATYIAGLLMGIVTNIVLELVLVCRVHLLGGVPGGPSPRTLKVLRWVVGCQLFIISLQTILTYCLQYDLAKNFVTSDEQGRKNLQGRALEAATLFTGSVMALIGCLHVSVSVCLCYAFLRPLWHADRQLGVGDPALRAQTRRVLIATFVAVFSTLVCYLNPAIGFAQPLVLFAVDSIINDLCLSILALTDAEGDASAARDASGLRVGVAPEDSPGLELSDGAVLS</sequence>
<feature type="transmembrane region" description="Helical" evidence="1">
    <location>
        <begin position="464"/>
        <end position="484"/>
    </location>
</feature>
<dbReference type="AlphaFoldDB" id="A0A7S4A094"/>
<feature type="transmembrane region" description="Helical" evidence="1">
    <location>
        <begin position="367"/>
        <end position="387"/>
    </location>
</feature>
<evidence type="ECO:0000313" key="2">
    <source>
        <dbReference type="EMBL" id="CAE0699879.1"/>
    </source>
</evidence>
<gene>
    <name evidence="2" type="ORF">PCAL00307_LOCUS15315</name>
</gene>
<keyword evidence="1" id="KW-0812">Transmembrane</keyword>
<accession>A0A7S4A094</accession>
<evidence type="ECO:0000256" key="1">
    <source>
        <dbReference type="SAM" id="Phobius"/>
    </source>
</evidence>
<feature type="transmembrane region" description="Helical" evidence="1">
    <location>
        <begin position="232"/>
        <end position="252"/>
    </location>
</feature>
<reference evidence="2" key="1">
    <citation type="submission" date="2021-01" db="EMBL/GenBank/DDBJ databases">
        <authorList>
            <person name="Corre E."/>
            <person name="Pelletier E."/>
            <person name="Niang G."/>
            <person name="Scheremetjew M."/>
            <person name="Finn R."/>
            <person name="Kale V."/>
            <person name="Holt S."/>
            <person name="Cochrane G."/>
            <person name="Meng A."/>
            <person name="Brown T."/>
            <person name="Cohen L."/>
        </authorList>
    </citation>
    <scope>NUCLEOTIDE SEQUENCE</scope>
    <source>
        <strain evidence="2">CCMP1756</strain>
    </source>
</reference>
<dbReference type="EMBL" id="HBIW01017760">
    <property type="protein sequence ID" value="CAE0699879.1"/>
    <property type="molecule type" value="Transcribed_RNA"/>
</dbReference>
<feature type="transmembrane region" description="Helical" evidence="1">
    <location>
        <begin position="272"/>
        <end position="296"/>
    </location>
</feature>
<proteinExistence type="predicted"/>
<feature type="transmembrane region" description="Helical" evidence="1">
    <location>
        <begin position="508"/>
        <end position="528"/>
    </location>
</feature>
<feature type="transmembrane region" description="Helical" evidence="1">
    <location>
        <begin position="21"/>
        <end position="44"/>
    </location>
</feature>
<feature type="transmembrane region" description="Helical" evidence="1">
    <location>
        <begin position="408"/>
        <end position="428"/>
    </location>
</feature>